<evidence type="ECO:0000313" key="1">
    <source>
        <dbReference type="EMBL" id="SHN24427.1"/>
    </source>
</evidence>
<proteinExistence type="predicted"/>
<sequence>MKKIDDLKAGDHIRVAGHDTRGWDVTREGYLVAEPKRVKTQWNLKKVDAVRLHVDQDPAAGPTRQNFVTILPDTEVEELGA</sequence>
<accession>A0A9X8N7U6</accession>
<comment type="caution">
    <text evidence="1">The sequence shown here is derived from an EMBL/GenBank/DDBJ whole genome shotgun (WGS) entry which is preliminary data.</text>
</comment>
<name>A0A9X8N7U6_9ACTN</name>
<dbReference type="Proteomes" id="UP000184388">
    <property type="component" value="Unassembled WGS sequence"/>
</dbReference>
<evidence type="ECO:0000313" key="2">
    <source>
        <dbReference type="Proteomes" id="UP000184388"/>
    </source>
</evidence>
<dbReference type="AlphaFoldDB" id="A0A9X8N7U6"/>
<protein>
    <submittedName>
        <fullName evidence="1">Uncharacterized protein</fullName>
    </submittedName>
</protein>
<dbReference type="EMBL" id="FRBK01000026">
    <property type="protein sequence ID" value="SHN24427.1"/>
    <property type="molecule type" value="Genomic_DNA"/>
</dbReference>
<reference evidence="2" key="1">
    <citation type="submission" date="2016-11" db="EMBL/GenBank/DDBJ databases">
        <authorList>
            <person name="Jaros S."/>
            <person name="Januszkiewicz K."/>
            <person name="Wedrychowicz H."/>
        </authorList>
    </citation>
    <scope>NUCLEOTIDE SEQUENCE [LARGE SCALE GENOMIC DNA]</scope>
    <source>
        <strain evidence="2">CGMCC 4.3555</strain>
    </source>
</reference>
<gene>
    <name evidence="1" type="ORF">SAMN05216268_126100</name>
</gene>
<organism evidence="1 2">
    <name type="scientific">Streptomyces yunnanensis</name>
    <dbReference type="NCBI Taxonomy" id="156453"/>
    <lineage>
        <taxon>Bacteria</taxon>
        <taxon>Bacillati</taxon>
        <taxon>Actinomycetota</taxon>
        <taxon>Actinomycetes</taxon>
        <taxon>Kitasatosporales</taxon>
        <taxon>Streptomycetaceae</taxon>
        <taxon>Streptomyces</taxon>
    </lineage>
</organism>